<dbReference type="Pfam" id="PF03601">
    <property type="entry name" value="Cons_hypoth698"/>
    <property type="match status" value="1"/>
</dbReference>
<feature type="transmembrane region" description="Helical" evidence="7">
    <location>
        <begin position="153"/>
        <end position="176"/>
    </location>
</feature>
<feature type="transmembrane region" description="Helical" evidence="7">
    <location>
        <begin position="208"/>
        <end position="232"/>
    </location>
</feature>
<gene>
    <name evidence="8" type="ORF">GCM10011510_17730</name>
</gene>
<feature type="transmembrane region" description="Helical" evidence="7">
    <location>
        <begin position="120"/>
        <end position="141"/>
    </location>
</feature>
<evidence type="ECO:0000256" key="7">
    <source>
        <dbReference type="SAM" id="Phobius"/>
    </source>
</evidence>
<name>A0A917AA00_9STRE</name>
<evidence type="ECO:0000313" key="8">
    <source>
        <dbReference type="EMBL" id="GGE36823.1"/>
    </source>
</evidence>
<dbReference type="AlphaFoldDB" id="A0A917AA00"/>
<evidence type="ECO:0000256" key="1">
    <source>
        <dbReference type="ARBA" id="ARBA00004651"/>
    </source>
</evidence>
<protein>
    <submittedName>
        <fullName evidence="8">Membrane protein</fullName>
    </submittedName>
</protein>
<feature type="transmembrane region" description="Helical" evidence="7">
    <location>
        <begin position="253"/>
        <end position="276"/>
    </location>
</feature>
<comment type="subcellular location">
    <subcellularLocation>
        <location evidence="1">Cell membrane</location>
        <topology evidence="1">Multi-pass membrane protein</topology>
    </subcellularLocation>
</comment>
<evidence type="ECO:0000256" key="6">
    <source>
        <dbReference type="ARBA" id="ARBA00023136"/>
    </source>
</evidence>
<evidence type="ECO:0000256" key="3">
    <source>
        <dbReference type="ARBA" id="ARBA00022475"/>
    </source>
</evidence>
<dbReference type="PANTHER" id="PTHR30106:SF2">
    <property type="entry name" value="UPF0324 INNER MEMBRANE PROTEIN YEIH"/>
    <property type="match status" value="1"/>
</dbReference>
<keyword evidence="5 7" id="KW-1133">Transmembrane helix</keyword>
<accession>A0A917AA00</accession>
<evidence type="ECO:0000256" key="4">
    <source>
        <dbReference type="ARBA" id="ARBA00022692"/>
    </source>
</evidence>
<proteinExistence type="inferred from homology"/>
<dbReference type="EMBL" id="BMJN01000043">
    <property type="protein sequence ID" value="GGE36823.1"/>
    <property type="molecule type" value="Genomic_DNA"/>
</dbReference>
<feature type="transmembrane region" description="Helical" evidence="7">
    <location>
        <begin position="311"/>
        <end position="335"/>
    </location>
</feature>
<feature type="transmembrane region" description="Helical" evidence="7">
    <location>
        <begin position="32"/>
        <end position="50"/>
    </location>
</feature>
<evidence type="ECO:0000256" key="2">
    <source>
        <dbReference type="ARBA" id="ARBA00007977"/>
    </source>
</evidence>
<feature type="transmembrane region" description="Helical" evidence="7">
    <location>
        <begin position="90"/>
        <end position="108"/>
    </location>
</feature>
<dbReference type="InterPro" id="IPR018383">
    <property type="entry name" value="UPF0324_pro"/>
</dbReference>
<dbReference type="RefSeq" id="WP_068991887.1">
    <property type="nucleotide sequence ID" value="NZ_BMJN01000043.1"/>
</dbReference>
<reference evidence="8" key="1">
    <citation type="journal article" date="2014" name="Int. J. Syst. Evol. Microbiol.">
        <title>Complete genome sequence of Corynebacterium casei LMG S-19264T (=DSM 44701T), isolated from a smear-ripened cheese.</title>
        <authorList>
            <consortium name="US DOE Joint Genome Institute (JGI-PGF)"/>
            <person name="Walter F."/>
            <person name="Albersmeier A."/>
            <person name="Kalinowski J."/>
            <person name="Ruckert C."/>
        </authorList>
    </citation>
    <scope>NUCLEOTIDE SEQUENCE</scope>
    <source>
        <strain evidence="8">CGMCC 1.15533</strain>
    </source>
</reference>
<dbReference type="PANTHER" id="PTHR30106">
    <property type="entry name" value="INNER MEMBRANE PROTEIN YEIH-RELATED"/>
    <property type="match status" value="1"/>
</dbReference>
<dbReference type="OrthoDB" id="9811391at2"/>
<keyword evidence="4 7" id="KW-0812">Transmembrane</keyword>
<keyword evidence="9" id="KW-1185">Reference proteome</keyword>
<keyword evidence="6 7" id="KW-0472">Membrane</keyword>
<sequence>MKVRNAAILPGFLLSVAVAVLAKLLASLLPSIGAASIAICIGIILGNTICKNERFEKGTKFSESKLLEFSVALLGLTVTFQTIGRLGWSGLSYILLMMTSVIIFAYLVGRRLGFTEEMSLMIAGGNAVCGSSAIGAIAPAIHGQDRDKGQAIVLINLLGTILMFVLPLLGVQVLGFSDLENSALTGGVLQSVGQVVASSSLINPTVTQYAMLFKITRILFLVAVVVLFETFINRKRTSQVSSDEGGTNRLASLPWYILVFLALCCANSFVALPSFLGSGSTFVSSWFEITALAAIGLRLDLKKFLQEGSKFLWYMGLIGAFQMILAISLIFLLSIG</sequence>
<evidence type="ECO:0000256" key="5">
    <source>
        <dbReference type="ARBA" id="ARBA00022989"/>
    </source>
</evidence>
<evidence type="ECO:0000313" key="9">
    <source>
        <dbReference type="Proteomes" id="UP000660801"/>
    </source>
</evidence>
<reference evidence="8" key="2">
    <citation type="submission" date="2020-09" db="EMBL/GenBank/DDBJ databases">
        <authorList>
            <person name="Sun Q."/>
            <person name="Zhou Y."/>
        </authorList>
    </citation>
    <scope>NUCLEOTIDE SEQUENCE</scope>
    <source>
        <strain evidence="8">CGMCC 1.15533</strain>
    </source>
</reference>
<comment type="caution">
    <text evidence="8">The sequence shown here is derived from an EMBL/GenBank/DDBJ whole genome shotgun (WGS) entry which is preliminary data.</text>
</comment>
<keyword evidence="3" id="KW-1003">Cell membrane</keyword>
<dbReference type="Proteomes" id="UP000660801">
    <property type="component" value="Unassembled WGS sequence"/>
</dbReference>
<organism evidence="8 9">
    <name type="scientific">Streptococcus himalayensis</name>
    <dbReference type="NCBI Taxonomy" id="1888195"/>
    <lineage>
        <taxon>Bacteria</taxon>
        <taxon>Bacillati</taxon>
        <taxon>Bacillota</taxon>
        <taxon>Bacilli</taxon>
        <taxon>Lactobacillales</taxon>
        <taxon>Streptococcaceae</taxon>
        <taxon>Streptococcus</taxon>
    </lineage>
</organism>
<comment type="similarity">
    <text evidence="2">Belongs to the UPF0324 family.</text>
</comment>
<dbReference type="GO" id="GO:0005886">
    <property type="term" value="C:plasma membrane"/>
    <property type="evidence" value="ECO:0007669"/>
    <property type="project" value="UniProtKB-SubCell"/>
</dbReference>